<comment type="caution">
    <text evidence="1">The sequence shown here is derived from an EMBL/GenBank/DDBJ whole genome shotgun (WGS) entry which is preliminary data.</text>
</comment>
<evidence type="ECO:0000313" key="1">
    <source>
        <dbReference type="EMBL" id="KAI4332884.1"/>
    </source>
</evidence>
<dbReference type="Proteomes" id="UP000828941">
    <property type="component" value="Chromosome 7"/>
</dbReference>
<protein>
    <submittedName>
        <fullName evidence="1">Uncharacterized protein</fullName>
    </submittedName>
</protein>
<evidence type="ECO:0000313" key="2">
    <source>
        <dbReference type="Proteomes" id="UP000828941"/>
    </source>
</evidence>
<organism evidence="1 2">
    <name type="scientific">Bauhinia variegata</name>
    <name type="common">Purple orchid tree</name>
    <name type="synonym">Phanera variegata</name>
    <dbReference type="NCBI Taxonomy" id="167791"/>
    <lineage>
        <taxon>Eukaryota</taxon>
        <taxon>Viridiplantae</taxon>
        <taxon>Streptophyta</taxon>
        <taxon>Embryophyta</taxon>
        <taxon>Tracheophyta</taxon>
        <taxon>Spermatophyta</taxon>
        <taxon>Magnoliopsida</taxon>
        <taxon>eudicotyledons</taxon>
        <taxon>Gunneridae</taxon>
        <taxon>Pentapetalae</taxon>
        <taxon>rosids</taxon>
        <taxon>fabids</taxon>
        <taxon>Fabales</taxon>
        <taxon>Fabaceae</taxon>
        <taxon>Cercidoideae</taxon>
        <taxon>Cercideae</taxon>
        <taxon>Bauhiniinae</taxon>
        <taxon>Bauhinia</taxon>
    </lineage>
</organism>
<accession>A0ACB9NB38</accession>
<sequence>MQFKQHVEMVVSCPEKTLSLMAANTCELLFEGSQSPANRGFCVSPKNQETVQTETSVGHEQHGNNHETCYMVEHYQNSLCLVCHNRRPKIGWKKKFTYAELYAATRGFSQRNFLSEGGFGSVYKGELQGMKIAVKQHTCGGPPREEEFKSEIDALSKARHENVVMLLGSCSAGNTRLLVYEYVCNGSLDQHLSEYCRTPFSWQDRVKVAIGAAKGMLYLHENNIIHRDMTPNNILVTHDYVPLLGDFGLATTVTKESTCMTDIVGSPGYLAPEYAESGVLSTKTDVYSYGVILLQLITGKKASDKRLWGKSLVGWARPLLKDRNYPALIDQRMANSHDCNQLFWLGRLTEKCLCADPERRFSMEDVVKVLTQIKEGCSCSTSVPKDCCTSQFDSSLVFSDFTKLQFNTENSSEVVTGPVGPSQPVDPIRPEREPEITHSFVKDGNQLEEVHGSGSCVREDDKKKRHARKDCSRRTTVCGCF</sequence>
<reference evidence="1 2" key="1">
    <citation type="journal article" date="2022" name="DNA Res.">
        <title>Chromosomal-level genome assembly of the orchid tree Bauhinia variegata (Leguminosae; Cercidoideae) supports the allotetraploid origin hypothesis of Bauhinia.</title>
        <authorList>
            <person name="Zhong Y."/>
            <person name="Chen Y."/>
            <person name="Zheng D."/>
            <person name="Pang J."/>
            <person name="Liu Y."/>
            <person name="Luo S."/>
            <person name="Meng S."/>
            <person name="Qian L."/>
            <person name="Wei D."/>
            <person name="Dai S."/>
            <person name="Zhou R."/>
        </authorList>
    </citation>
    <scope>NUCLEOTIDE SEQUENCE [LARGE SCALE GENOMIC DNA]</scope>
    <source>
        <strain evidence="1">BV-YZ2020</strain>
    </source>
</reference>
<keyword evidence="2" id="KW-1185">Reference proteome</keyword>
<gene>
    <name evidence="1" type="ORF">L6164_017758</name>
</gene>
<name>A0ACB9NB38_BAUVA</name>
<dbReference type="EMBL" id="CM039432">
    <property type="protein sequence ID" value="KAI4332884.1"/>
    <property type="molecule type" value="Genomic_DNA"/>
</dbReference>
<proteinExistence type="predicted"/>